<dbReference type="PANTHER" id="PTHR13166">
    <property type="entry name" value="PROTEIN C6ORF149"/>
    <property type="match status" value="1"/>
</dbReference>
<dbReference type="GO" id="GO:1990221">
    <property type="term" value="C:L-cysteine desulfurase complex"/>
    <property type="evidence" value="ECO:0007669"/>
    <property type="project" value="TreeGrafter"/>
</dbReference>
<accession>A0A1E5RS31</accession>
<dbReference type="GO" id="GO:0016226">
    <property type="term" value="P:iron-sulfur cluster assembly"/>
    <property type="evidence" value="ECO:0007669"/>
    <property type="project" value="TreeGrafter"/>
</dbReference>
<dbReference type="PANTHER" id="PTHR13166:SF7">
    <property type="entry name" value="LYR MOTIF-CONTAINING PROTEIN 4"/>
    <property type="match status" value="1"/>
</dbReference>
<evidence type="ECO:0000313" key="1">
    <source>
        <dbReference type="EMBL" id="OEJ89705.1"/>
    </source>
</evidence>
<gene>
    <name evidence="1" type="ORF">AWRI3578_g880</name>
</gene>
<evidence type="ECO:0008006" key="3">
    <source>
        <dbReference type="Google" id="ProtNLM"/>
    </source>
</evidence>
<dbReference type="EMBL" id="LPNL01000003">
    <property type="protein sequence ID" value="OEJ89705.1"/>
    <property type="molecule type" value="Genomic_DNA"/>
</dbReference>
<name>A0A1E5RS31_9ASCO</name>
<comment type="caution">
    <text evidence="1">The sequence shown here is derived from an EMBL/GenBank/DDBJ whole genome shotgun (WGS) entry which is preliminary data.</text>
</comment>
<evidence type="ECO:0000313" key="2">
    <source>
        <dbReference type="Proteomes" id="UP000095605"/>
    </source>
</evidence>
<dbReference type="OrthoDB" id="275715at2759"/>
<dbReference type="GO" id="GO:0005739">
    <property type="term" value="C:mitochondrion"/>
    <property type="evidence" value="ECO:0007669"/>
    <property type="project" value="TreeGrafter"/>
</dbReference>
<sequence length="99" mass="11808">MNTAVKSALNTSKQLSQQSISALNASYMNNIQLFTNYNFREYFKRKYQREFEKLNTEFATNDANAISHYQQLTEELRLVKRQTIINQLYKFDELIVEQK</sequence>
<reference evidence="2" key="1">
    <citation type="journal article" date="2016" name="Genome Announc.">
        <title>Genome sequences of three species of Hanseniaspora isolated from spontaneous wine fermentations.</title>
        <authorList>
            <person name="Sternes P.R."/>
            <person name="Lee D."/>
            <person name="Kutyna D.R."/>
            <person name="Borneman A.R."/>
        </authorList>
    </citation>
    <scope>NUCLEOTIDE SEQUENCE [LARGE SCALE GENOMIC DNA]</scope>
    <source>
        <strain evidence="2">AWRI3578</strain>
    </source>
</reference>
<protein>
    <recommendedName>
        <fullName evidence="3">Protein ISD11</fullName>
    </recommendedName>
</protein>
<keyword evidence="2" id="KW-1185">Reference proteome</keyword>
<organism evidence="1 2">
    <name type="scientific">Hanseniaspora opuntiae</name>
    <dbReference type="NCBI Taxonomy" id="211096"/>
    <lineage>
        <taxon>Eukaryota</taxon>
        <taxon>Fungi</taxon>
        <taxon>Dikarya</taxon>
        <taxon>Ascomycota</taxon>
        <taxon>Saccharomycotina</taxon>
        <taxon>Saccharomycetes</taxon>
        <taxon>Saccharomycodales</taxon>
        <taxon>Saccharomycodaceae</taxon>
        <taxon>Hanseniaspora</taxon>
    </lineage>
</organism>
<proteinExistence type="predicted"/>
<dbReference type="InterPro" id="IPR051522">
    <property type="entry name" value="ISC_assembly_LYR"/>
</dbReference>
<dbReference type="Proteomes" id="UP000095605">
    <property type="component" value="Unassembled WGS sequence"/>
</dbReference>
<dbReference type="AlphaFoldDB" id="A0A1E5RS31"/>